<gene>
    <name evidence="3" type="ORF">CJ030_MR8G007074</name>
</gene>
<dbReference type="InterPro" id="IPR000915">
    <property type="entry name" value="60S_ribosomal_eL6"/>
</dbReference>
<dbReference type="OrthoDB" id="2436667at2759"/>
<feature type="domain" description="Rhodanese" evidence="2">
    <location>
        <begin position="155"/>
        <end position="178"/>
    </location>
</feature>
<dbReference type="GO" id="GO:0003723">
    <property type="term" value="F:RNA binding"/>
    <property type="evidence" value="ECO:0007669"/>
    <property type="project" value="TreeGrafter"/>
</dbReference>
<keyword evidence="4" id="KW-1185">Reference proteome</keyword>
<dbReference type="EMBL" id="RXIC02000026">
    <property type="protein sequence ID" value="KAB1201806.1"/>
    <property type="molecule type" value="Genomic_DNA"/>
</dbReference>
<organism evidence="3 4">
    <name type="scientific">Morella rubra</name>
    <name type="common">Chinese bayberry</name>
    <dbReference type="NCBI Taxonomy" id="262757"/>
    <lineage>
        <taxon>Eukaryota</taxon>
        <taxon>Viridiplantae</taxon>
        <taxon>Streptophyta</taxon>
        <taxon>Embryophyta</taxon>
        <taxon>Tracheophyta</taxon>
        <taxon>Spermatophyta</taxon>
        <taxon>Magnoliopsida</taxon>
        <taxon>eudicotyledons</taxon>
        <taxon>Gunneridae</taxon>
        <taxon>Pentapetalae</taxon>
        <taxon>rosids</taxon>
        <taxon>fabids</taxon>
        <taxon>Fagales</taxon>
        <taxon>Myricaceae</taxon>
        <taxon>Morella</taxon>
    </lineage>
</organism>
<dbReference type="GO" id="GO:0022625">
    <property type="term" value="C:cytosolic large ribosomal subunit"/>
    <property type="evidence" value="ECO:0007669"/>
    <property type="project" value="TreeGrafter"/>
</dbReference>
<evidence type="ECO:0000313" key="4">
    <source>
        <dbReference type="Proteomes" id="UP000516437"/>
    </source>
</evidence>
<dbReference type="Proteomes" id="UP000516437">
    <property type="component" value="Chromosome 8"/>
</dbReference>
<dbReference type="PROSITE" id="PS50206">
    <property type="entry name" value="RHODANESE_3"/>
    <property type="match status" value="1"/>
</dbReference>
<proteinExistence type="predicted"/>
<dbReference type="InterPro" id="IPR001763">
    <property type="entry name" value="Rhodanese-like_dom"/>
</dbReference>
<keyword evidence="3" id="KW-0687">Ribonucleoprotein</keyword>
<dbReference type="InterPro" id="IPR005568">
    <property type="entry name" value="Ribosomal_uL6_N"/>
</dbReference>
<evidence type="ECO:0000256" key="1">
    <source>
        <dbReference type="SAM" id="MobiDB-lite"/>
    </source>
</evidence>
<sequence>MVPKVSRTRNPDLIQGIEKYSRSKMYHKRGLWAIKEKNGGAFPSDKAKPKTPTPAEKPPKYYPSEDIKKPLLNKRKPQPTKLRSSITPGTVLILLAGRFKGKGVVFLKQLPSGLLLVTAVEEEDVDAEEDVADVYKEGDFSWIFVGLSKWGQIVGFKHVSNMGGGHIAWVENGFLVQKPEAEPEAEL</sequence>
<dbReference type="GO" id="GO:0000027">
    <property type="term" value="P:ribosomal large subunit assembly"/>
    <property type="evidence" value="ECO:0007669"/>
    <property type="project" value="TreeGrafter"/>
</dbReference>
<dbReference type="GO" id="GO:0002181">
    <property type="term" value="P:cytoplasmic translation"/>
    <property type="evidence" value="ECO:0007669"/>
    <property type="project" value="TreeGrafter"/>
</dbReference>
<feature type="region of interest" description="Disordered" evidence="1">
    <location>
        <begin position="37"/>
        <end position="82"/>
    </location>
</feature>
<evidence type="ECO:0000313" key="3">
    <source>
        <dbReference type="EMBL" id="KAB1201806.1"/>
    </source>
</evidence>
<feature type="compositionally biased region" description="Basic and acidic residues" evidence="1">
    <location>
        <begin position="57"/>
        <end position="69"/>
    </location>
</feature>
<dbReference type="GO" id="GO:0003735">
    <property type="term" value="F:structural constituent of ribosome"/>
    <property type="evidence" value="ECO:0007669"/>
    <property type="project" value="InterPro"/>
</dbReference>
<dbReference type="InterPro" id="IPR008991">
    <property type="entry name" value="Translation_prot_SH3-like_sf"/>
</dbReference>
<evidence type="ECO:0000259" key="2">
    <source>
        <dbReference type="PROSITE" id="PS50206"/>
    </source>
</evidence>
<dbReference type="AlphaFoldDB" id="A0A6A1UNN6"/>
<keyword evidence="3" id="KW-0689">Ribosomal protein</keyword>
<dbReference type="Pfam" id="PF03868">
    <property type="entry name" value="Ribosomal_L6e_N"/>
    <property type="match status" value="1"/>
</dbReference>
<reference evidence="3 4" key="1">
    <citation type="journal article" date="2019" name="Plant Biotechnol. J.">
        <title>The red bayberry genome and genetic basis of sex determination.</title>
        <authorList>
            <person name="Jia H.M."/>
            <person name="Jia H.J."/>
            <person name="Cai Q.L."/>
            <person name="Wang Y."/>
            <person name="Zhao H.B."/>
            <person name="Yang W.F."/>
            <person name="Wang G.Y."/>
            <person name="Li Y.H."/>
            <person name="Zhan D.L."/>
            <person name="Shen Y.T."/>
            <person name="Niu Q.F."/>
            <person name="Chang L."/>
            <person name="Qiu J."/>
            <person name="Zhao L."/>
            <person name="Xie H.B."/>
            <person name="Fu W.Y."/>
            <person name="Jin J."/>
            <person name="Li X.W."/>
            <person name="Jiao Y."/>
            <person name="Zhou C.C."/>
            <person name="Tu T."/>
            <person name="Chai C.Y."/>
            <person name="Gao J.L."/>
            <person name="Fan L.J."/>
            <person name="van de Weg E."/>
            <person name="Wang J.Y."/>
            <person name="Gao Z.S."/>
        </authorList>
    </citation>
    <scope>NUCLEOTIDE SEQUENCE [LARGE SCALE GENOMIC DNA]</scope>
    <source>
        <tissue evidence="3">Leaves</tissue>
    </source>
</reference>
<accession>A0A6A1UNN6</accession>
<dbReference type="SUPFAM" id="SSF50104">
    <property type="entry name" value="Translation proteins SH3-like domain"/>
    <property type="match status" value="1"/>
</dbReference>
<name>A0A6A1UNN6_9ROSI</name>
<protein>
    <submittedName>
        <fullName evidence="3">60S ribosomal protein L6-1</fullName>
    </submittedName>
</protein>
<dbReference type="PANTHER" id="PTHR10715:SF0">
    <property type="entry name" value="LARGE RIBOSOMAL SUBUNIT PROTEIN EL6"/>
    <property type="match status" value="1"/>
</dbReference>
<comment type="caution">
    <text evidence="3">The sequence shown here is derived from an EMBL/GenBank/DDBJ whole genome shotgun (WGS) entry which is preliminary data.</text>
</comment>
<dbReference type="PANTHER" id="PTHR10715">
    <property type="entry name" value="60S RIBOSOMAL PROTEIN L6"/>
    <property type="match status" value="1"/>
</dbReference>